<evidence type="ECO:0000313" key="3">
    <source>
        <dbReference type="Proteomes" id="UP001497600"/>
    </source>
</evidence>
<dbReference type="EMBL" id="OZ004254">
    <property type="protein sequence ID" value="CAK7895474.1"/>
    <property type="molecule type" value="Genomic_DNA"/>
</dbReference>
<proteinExistence type="predicted"/>
<reference evidence="2 3" key="1">
    <citation type="submission" date="2024-01" db="EMBL/GenBank/DDBJ databases">
        <authorList>
            <consortium name="Genoscope - CEA"/>
            <person name="William W."/>
        </authorList>
    </citation>
    <scope>NUCLEOTIDE SEQUENCE [LARGE SCALE GENOMIC DNA]</scope>
    <source>
        <strain evidence="2 3">29B2s-10</strain>
    </source>
</reference>
<evidence type="ECO:0000313" key="2">
    <source>
        <dbReference type="EMBL" id="CAK7895474.1"/>
    </source>
</evidence>
<gene>
    <name evidence="2" type="ORF">CAAN4_B00452</name>
</gene>
<feature type="region of interest" description="Disordered" evidence="1">
    <location>
        <begin position="112"/>
        <end position="150"/>
    </location>
</feature>
<feature type="region of interest" description="Disordered" evidence="1">
    <location>
        <begin position="798"/>
        <end position="829"/>
    </location>
</feature>
<dbReference type="PANTHER" id="PTHR45589:SF1">
    <property type="entry name" value="WD REPEAT DOMAIN 62, ISOFORM G"/>
    <property type="match status" value="1"/>
</dbReference>
<evidence type="ECO:0000256" key="1">
    <source>
        <dbReference type="SAM" id="MobiDB-lite"/>
    </source>
</evidence>
<accession>A0ABP0E9S4</accession>
<dbReference type="Gene3D" id="2.130.10.10">
    <property type="entry name" value="YVTN repeat-like/Quinoprotein amine dehydrogenase"/>
    <property type="match status" value="2"/>
</dbReference>
<protein>
    <submittedName>
        <fullName evidence="2">Uncharacterized protein</fullName>
    </submittedName>
</protein>
<dbReference type="InterPro" id="IPR052779">
    <property type="entry name" value="WDR62"/>
</dbReference>
<dbReference type="Proteomes" id="UP001497600">
    <property type="component" value="Chromosome B"/>
</dbReference>
<dbReference type="InterPro" id="IPR036322">
    <property type="entry name" value="WD40_repeat_dom_sf"/>
</dbReference>
<dbReference type="InterPro" id="IPR001680">
    <property type="entry name" value="WD40_rpt"/>
</dbReference>
<feature type="compositionally biased region" description="Low complexity" evidence="1">
    <location>
        <begin position="118"/>
        <end position="150"/>
    </location>
</feature>
<name>A0ABP0E9S4_9ASCO</name>
<dbReference type="SUPFAM" id="SSF50978">
    <property type="entry name" value="WD40 repeat-like"/>
    <property type="match status" value="2"/>
</dbReference>
<dbReference type="SMART" id="SM00320">
    <property type="entry name" value="WD40"/>
    <property type="match status" value="6"/>
</dbReference>
<sequence>MSDDNSGDLLHGSTAINEILGSSVRSSAFFTLQDDILAYTAGSGVVVCQLDSTLTKICSQRFFCVNASQYMLPMASSSANAYLNMIRNDRNGSISGMSSISDSKRDTFGYSHEPIIAGSGSEQNGSGGSPSQDPTKNINTTSTTKTSPSKLNDRIRSISCLAISPNKTLLAVGESGYQPRIALFSLASDSTSSPIALVYEHAFGISSITFSPDSQYFCSLGLINDGFLNIWKVSPSSVQLQASNKCTSVINQVLWHENYIITLGLRILKVWKYEQIEESTTKSIHKTGILKGKNVLLGPLMNSNFIQGSSLNADEILIISESNQLLLLKLQYENLKLVLLESPPILNQFSAMCIDYTNEKIWFGGCENVVESISMNQLKTTATTSITKSTISPTKINPMFNGSPLNPRKSISNTESTISKIIDLDSSKLLIYTSTGQNISIYDKITGQISILVGSLIKNLSGIKQCYSNDIFVFSHDGQINQIEDGRIITTITNFKLPVSNDLISNSLTCVDYNGVEYALGDKYGNIFVGQLTSENHELDVRYHTKAHESTVNDIIFFELEKNKFICSISRDRMIQVFYKTKSEQGTWDILQTLPTHSGNVLKVFYEAGFLFVCSADRTISIHKIEETESEIQIVQIKVISLKNAPLNMKVHGNDLIVSTNDKNLLIYNIPESFELVRTLKLWNERINESLLIENFVVLNQLIVVSSSDKSLRTFNYQSGKPIAVYWGHSDTILSLILKSDDLLSIGMDGCLFNWNIGSLRRKNGSTNVPVKDSSATTTSMDCIPLYSKVTRKIISNNSISTTSPQRKLQQPVPPLSPNKVISPDEYISPTPATRLTTATLKRMESKRNSMDLSPKRIANTTKTPTKSINISPSRSAVRSPIHTSFAHNKKRMSLDNVTNSLANVPNFAKIESCQFMERSLAHLDYIKSGLLKSRVSELEKIQLKSALEEIQDLLGDKVDGQENGLTEKLEKIALEDNETKMKENELLEKYSDKLMDMFQAKLSLSNIKRPSLEGNGGGTPGIFRRVYSNGINTDVD</sequence>
<keyword evidence="3" id="KW-1185">Reference proteome</keyword>
<organism evidence="2 3">
    <name type="scientific">[Candida] anglica</name>
    <dbReference type="NCBI Taxonomy" id="148631"/>
    <lineage>
        <taxon>Eukaryota</taxon>
        <taxon>Fungi</taxon>
        <taxon>Dikarya</taxon>
        <taxon>Ascomycota</taxon>
        <taxon>Saccharomycotina</taxon>
        <taxon>Pichiomycetes</taxon>
        <taxon>Debaryomycetaceae</taxon>
        <taxon>Kurtzmaniella</taxon>
    </lineage>
</organism>
<dbReference type="Pfam" id="PF00400">
    <property type="entry name" value="WD40"/>
    <property type="match status" value="1"/>
</dbReference>
<dbReference type="PANTHER" id="PTHR45589">
    <property type="entry name" value="WD REPEAT DOMAIN 62, ISOFORM G"/>
    <property type="match status" value="1"/>
</dbReference>
<dbReference type="InterPro" id="IPR015943">
    <property type="entry name" value="WD40/YVTN_repeat-like_dom_sf"/>
</dbReference>